<protein>
    <submittedName>
        <fullName evidence="1">Uncharacterized protein</fullName>
    </submittedName>
</protein>
<dbReference type="AlphaFoldDB" id="A0A6C0JWR8"/>
<accession>A0A6C0JWR8</accession>
<proteinExistence type="predicted"/>
<reference evidence="1" key="1">
    <citation type="journal article" date="2020" name="Nature">
        <title>Giant virus diversity and host interactions through global metagenomics.</title>
        <authorList>
            <person name="Schulz F."/>
            <person name="Roux S."/>
            <person name="Paez-Espino D."/>
            <person name="Jungbluth S."/>
            <person name="Walsh D.A."/>
            <person name="Denef V.J."/>
            <person name="McMahon K.D."/>
            <person name="Konstantinidis K.T."/>
            <person name="Eloe-Fadrosh E.A."/>
            <person name="Kyrpides N.C."/>
            <person name="Woyke T."/>
        </authorList>
    </citation>
    <scope>NUCLEOTIDE SEQUENCE</scope>
    <source>
        <strain evidence="1">GVMAG-S-1074260-58</strain>
    </source>
</reference>
<name>A0A6C0JWR8_9ZZZZ</name>
<sequence>MSSEQATSQIEVVEQPAKPKKFKKKTLVIVKSTTNKETTIKNKGTGAGGSKTNTNGLPYEELTELNTHYEIKKTHKNGKEIVFNINKDTPFIATKQSNVFKYMDKHMNKSINRAHGCKRPDECFINENTKQIFIIEKKFQQIGGSVCEKIQTAEFKRRHYNKLFPDYDAVYMYCLCDWFKLNCKAELEDLKEINIPVFWGSNETYKEELIYFIINYK</sequence>
<evidence type="ECO:0000313" key="1">
    <source>
        <dbReference type="EMBL" id="QHU09256.1"/>
    </source>
</evidence>
<dbReference type="EMBL" id="MN740706">
    <property type="protein sequence ID" value="QHU09256.1"/>
    <property type="molecule type" value="Genomic_DNA"/>
</dbReference>
<organism evidence="1">
    <name type="scientific">viral metagenome</name>
    <dbReference type="NCBI Taxonomy" id="1070528"/>
    <lineage>
        <taxon>unclassified sequences</taxon>
        <taxon>metagenomes</taxon>
        <taxon>organismal metagenomes</taxon>
    </lineage>
</organism>